<dbReference type="InterPro" id="IPR027417">
    <property type="entry name" value="P-loop_NTPase"/>
</dbReference>
<dbReference type="Gene3D" id="3.40.50.300">
    <property type="entry name" value="P-loop containing nucleotide triphosphate hydrolases"/>
    <property type="match status" value="2"/>
</dbReference>
<dbReference type="InterPro" id="IPR048444">
    <property type="entry name" value="DNMK"/>
</dbReference>
<evidence type="ECO:0000313" key="1">
    <source>
        <dbReference type="EMBL" id="MBD1399744.1"/>
    </source>
</evidence>
<organism evidence="1 2">
    <name type="scientific">Pelovirga terrestris</name>
    <dbReference type="NCBI Taxonomy" id="2771352"/>
    <lineage>
        <taxon>Bacteria</taxon>
        <taxon>Pseudomonadati</taxon>
        <taxon>Thermodesulfobacteriota</taxon>
        <taxon>Desulfuromonadia</taxon>
        <taxon>Geobacterales</taxon>
        <taxon>Geobacteraceae</taxon>
        <taxon>Pelovirga</taxon>
    </lineage>
</organism>
<dbReference type="SUPFAM" id="SSF52540">
    <property type="entry name" value="P-loop containing nucleoside triphosphate hydrolases"/>
    <property type="match status" value="1"/>
</dbReference>
<keyword evidence="2" id="KW-1185">Reference proteome</keyword>
<accession>A0A8J6R4Y4</accession>
<comment type="caution">
    <text evidence="1">The sequence shown here is derived from an EMBL/GenBank/DDBJ whole genome shotgun (WGS) entry which is preliminary data.</text>
</comment>
<proteinExistence type="predicted"/>
<dbReference type="AlphaFoldDB" id="A0A8J6R4Y4"/>
<evidence type="ECO:0000313" key="2">
    <source>
        <dbReference type="Proteomes" id="UP000632828"/>
    </source>
</evidence>
<evidence type="ECO:0008006" key="3">
    <source>
        <dbReference type="Google" id="ProtNLM"/>
    </source>
</evidence>
<protein>
    <recommendedName>
        <fullName evidence="3">Deoxynucleotide monophosphate kinase</fullName>
    </recommendedName>
</protein>
<dbReference type="RefSeq" id="WP_191154018.1">
    <property type="nucleotide sequence ID" value="NZ_JACWUN010000003.1"/>
</dbReference>
<gene>
    <name evidence="1" type="ORF">ICT70_03580</name>
</gene>
<dbReference type="Proteomes" id="UP000632828">
    <property type="component" value="Unassembled WGS sequence"/>
</dbReference>
<reference evidence="1" key="1">
    <citation type="submission" date="2020-09" db="EMBL/GenBank/DDBJ databases">
        <title>Pelobacter alkaliphilus sp. nov., a novel anaerobic arsenate-reducing bacterium from terrestrial mud volcano.</title>
        <authorList>
            <person name="Khomyakova M.A."/>
            <person name="Merkel A.Y."/>
            <person name="Slobodkin A.I."/>
        </authorList>
    </citation>
    <scope>NUCLEOTIDE SEQUENCE</scope>
    <source>
        <strain evidence="1">M08fum</strain>
    </source>
</reference>
<dbReference type="Pfam" id="PF21448">
    <property type="entry name" value="DNMK"/>
    <property type="match status" value="1"/>
</dbReference>
<sequence>MIIGFAGKAASGKTTAAKHLQAKLGDKIQVLPMATMLRCEVEAFLRQVGAADKVALLYGDQQDKLTHFEIDEHSARLQCPAWDGFVAEHHDIQQHPGMTTLSVRRILQWWGTEYRRAQDPDYWTKAWEAALLELTDPKAHILVDDVRFHNEVEAVQRNGGVLIRVERPGFNGANAHSSENSLDDFTGWTMVLRNDGSLEQFLGQVEEKVLTLLAG</sequence>
<dbReference type="EMBL" id="JACWUN010000003">
    <property type="protein sequence ID" value="MBD1399744.1"/>
    <property type="molecule type" value="Genomic_DNA"/>
</dbReference>
<name>A0A8J6R4Y4_9BACT</name>